<dbReference type="PANTHER" id="PTHR43411">
    <property type="entry name" value="ADENYLOSUCCINATE LYASE"/>
    <property type="match status" value="1"/>
</dbReference>
<dbReference type="EC" id="4.3.2.2" evidence="4"/>
<evidence type="ECO:0000256" key="7">
    <source>
        <dbReference type="ARBA" id="ARBA00023239"/>
    </source>
</evidence>
<protein>
    <recommendedName>
        <fullName evidence="5">Adenylosuccinate lyase</fullName>
        <ecNumber evidence="4">4.3.2.2</ecNumber>
    </recommendedName>
    <alternativeName>
        <fullName evidence="8">Adenylosuccinase</fullName>
    </alternativeName>
</protein>
<dbReference type="GO" id="GO:0004018">
    <property type="term" value="F:N6-(1,2-dicarboxyethyl)AMP AMP-lyase (fumarate-forming) activity"/>
    <property type="evidence" value="ECO:0007669"/>
    <property type="project" value="InterPro"/>
</dbReference>
<dbReference type="InterPro" id="IPR000362">
    <property type="entry name" value="Fumarate_lyase_fam"/>
</dbReference>
<dbReference type="PROSITE" id="PS00163">
    <property type="entry name" value="FUMARATE_LYASES"/>
    <property type="match status" value="1"/>
</dbReference>
<reference evidence="11" key="1">
    <citation type="submission" date="2018-05" db="EMBL/GenBank/DDBJ databases">
        <authorList>
            <person name="Lanie J.A."/>
            <person name="Ng W.-L."/>
            <person name="Kazmierczak K.M."/>
            <person name="Andrzejewski T.M."/>
            <person name="Davidsen T.M."/>
            <person name="Wayne K.J."/>
            <person name="Tettelin H."/>
            <person name="Glass J.I."/>
            <person name="Rusch D."/>
            <person name="Podicherti R."/>
            <person name="Tsui H.-C.T."/>
            <person name="Winkler M.E."/>
        </authorList>
    </citation>
    <scope>NUCLEOTIDE SEQUENCE</scope>
</reference>
<dbReference type="PRINTS" id="PR00149">
    <property type="entry name" value="FUMRATELYASE"/>
</dbReference>
<comment type="similarity">
    <text evidence="3">Belongs to the lyase 1 family. Adenylosuccinate lyase subfamily.</text>
</comment>
<evidence type="ECO:0000259" key="9">
    <source>
        <dbReference type="Pfam" id="PF00206"/>
    </source>
</evidence>
<dbReference type="InterPro" id="IPR024083">
    <property type="entry name" value="Fumarase/histidase_N"/>
</dbReference>
<keyword evidence="7" id="KW-0456">Lyase</keyword>
<feature type="domain" description="Fumarate lyase N-terminal" evidence="9">
    <location>
        <begin position="43"/>
        <end position="311"/>
    </location>
</feature>
<evidence type="ECO:0000256" key="6">
    <source>
        <dbReference type="ARBA" id="ARBA00022755"/>
    </source>
</evidence>
<dbReference type="NCBIfam" id="NF006764">
    <property type="entry name" value="PRK09285.1"/>
    <property type="match status" value="1"/>
</dbReference>
<dbReference type="Gene3D" id="1.20.200.10">
    <property type="entry name" value="Fumarase/aspartase (Central domain)"/>
    <property type="match status" value="1"/>
</dbReference>
<dbReference type="SUPFAM" id="SSF48557">
    <property type="entry name" value="L-aspartase-like"/>
    <property type="match status" value="1"/>
</dbReference>
<dbReference type="InterPro" id="IPR008948">
    <property type="entry name" value="L-Aspartase-like"/>
</dbReference>
<dbReference type="InterPro" id="IPR013539">
    <property type="entry name" value="PurB_C"/>
</dbReference>
<dbReference type="UniPathway" id="UPA00074">
    <property type="reaction ID" value="UER00132"/>
</dbReference>
<evidence type="ECO:0000259" key="10">
    <source>
        <dbReference type="Pfam" id="PF08328"/>
    </source>
</evidence>
<comment type="pathway">
    <text evidence="2">Purine metabolism; AMP biosynthesis via de novo pathway; AMP from IMP: step 2/2.</text>
</comment>
<evidence type="ECO:0000256" key="1">
    <source>
        <dbReference type="ARBA" id="ARBA00004706"/>
    </source>
</evidence>
<gene>
    <name evidence="11" type="ORF">METZ01_LOCUS22474</name>
</gene>
<dbReference type="GO" id="GO:0006189">
    <property type="term" value="P:'de novo' IMP biosynthetic process"/>
    <property type="evidence" value="ECO:0007669"/>
    <property type="project" value="UniProtKB-UniPathway"/>
</dbReference>
<feature type="domain" description="Adenylosuccinate lyase PurB C-terminal" evidence="10">
    <location>
        <begin position="330"/>
        <end position="444"/>
    </location>
</feature>
<dbReference type="NCBIfam" id="TIGR00928">
    <property type="entry name" value="purB"/>
    <property type="match status" value="1"/>
</dbReference>
<dbReference type="Gene3D" id="1.10.275.10">
    <property type="entry name" value="Fumarase/aspartase (N-terminal domain)"/>
    <property type="match status" value="1"/>
</dbReference>
<evidence type="ECO:0000256" key="3">
    <source>
        <dbReference type="ARBA" id="ARBA00008273"/>
    </source>
</evidence>
<evidence type="ECO:0000256" key="4">
    <source>
        <dbReference type="ARBA" id="ARBA00012339"/>
    </source>
</evidence>
<dbReference type="EMBL" id="UINC01001067">
    <property type="protein sequence ID" value="SUZ69620.1"/>
    <property type="molecule type" value="Genomic_DNA"/>
</dbReference>
<proteinExistence type="inferred from homology"/>
<evidence type="ECO:0000313" key="11">
    <source>
        <dbReference type="EMBL" id="SUZ69620.1"/>
    </source>
</evidence>
<dbReference type="InterPro" id="IPR004769">
    <property type="entry name" value="Pur_lyase"/>
</dbReference>
<dbReference type="PANTHER" id="PTHR43411:SF1">
    <property type="entry name" value="ADENYLOSUCCINATE LYASE"/>
    <property type="match status" value="1"/>
</dbReference>
<organism evidence="11">
    <name type="scientific">marine metagenome</name>
    <dbReference type="NCBI Taxonomy" id="408172"/>
    <lineage>
        <taxon>unclassified sequences</taxon>
        <taxon>metagenomes</taxon>
        <taxon>ecological metagenomes</taxon>
    </lineage>
</organism>
<comment type="pathway">
    <text evidence="1">Purine metabolism; IMP biosynthesis via de novo pathway; 5-amino-1-(5-phospho-D-ribosyl)imidazole-4-carboxamide from 5-amino-1-(5-phospho-D-ribosyl)imidazole-4-carboxylate: step 2/2.</text>
</comment>
<dbReference type="UniPathway" id="UPA00075">
    <property type="reaction ID" value="UER00336"/>
</dbReference>
<dbReference type="Pfam" id="PF08328">
    <property type="entry name" value="ASL_C"/>
    <property type="match status" value="1"/>
</dbReference>
<dbReference type="AlphaFoldDB" id="A0A381PRS3"/>
<evidence type="ECO:0000256" key="5">
    <source>
        <dbReference type="ARBA" id="ARBA00017058"/>
    </source>
</evidence>
<accession>A0A381PRS3</accession>
<dbReference type="Gene3D" id="1.10.40.30">
    <property type="entry name" value="Fumarase/aspartase (C-terminal domain)"/>
    <property type="match status" value="1"/>
</dbReference>
<sequence length="469" mass="52647">MTLESLTAISPLDGRYHARTGDLSHLVSEFALIRLRVEVMIEWFIHLANEPEIENTVKLDPATEEQCRDVWRLFDIEHARTIQTIESETNHDVKAVEYFVKDNLRDLGLDDYVEFVHFACTSEDVNNLAYGLMLKRCRQVCLLPAIEDVLQAIANLAQEFAEIPMLSRTHGQPASTTTVGKELANFVARIENRCNDLAKCSIFGKMNGAVGNYNAHVIAYPDVNWTDVSEAFVSSLGLAFNPMTTQIEPHDYMAKFFHELQAVNQVLLDFNRDIWSYISIGYFKQRLIEKEVGSSTMPHKVNPIDFENAEGQIGLAGALLNHLAGKLPVSRLQRDLSDSTALRSVGTAFGHCMVAYSSTLRGIQKLDLDKDVIANDLDATWEVLAEAIQTIMRKHGIKEPYERLKEWTRGRHFDAAVYRDILSQVELPAEALTELEALTPATYTGLASSLAQETASRIISRKSSKPDTD</sequence>
<dbReference type="GO" id="GO:0044208">
    <property type="term" value="P:'de novo' AMP biosynthetic process"/>
    <property type="evidence" value="ECO:0007669"/>
    <property type="project" value="UniProtKB-UniPathway"/>
</dbReference>
<keyword evidence="6" id="KW-0658">Purine biosynthesis</keyword>
<name>A0A381PRS3_9ZZZZ</name>
<dbReference type="Pfam" id="PF00206">
    <property type="entry name" value="Lyase_1"/>
    <property type="match status" value="1"/>
</dbReference>
<dbReference type="InterPro" id="IPR047136">
    <property type="entry name" value="PurB_bact"/>
</dbReference>
<dbReference type="InterPro" id="IPR022761">
    <property type="entry name" value="Fumarate_lyase_N"/>
</dbReference>
<evidence type="ECO:0000256" key="2">
    <source>
        <dbReference type="ARBA" id="ARBA00004734"/>
    </source>
</evidence>
<evidence type="ECO:0000256" key="8">
    <source>
        <dbReference type="ARBA" id="ARBA00030717"/>
    </source>
</evidence>
<dbReference type="InterPro" id="IPR020557">
    <property type="entry name" value="Fumarate_lyase_CS"/>
</dbReference>